<protein>
    <submittedName>
        <fullName evidence="1">Uncharacterized protein</fullName>
    </submittedName>
</protein>
<name>A0ACC2CI96_DIPCM</name>
<keyword evidence="2" id="KW-1185">Reference proteome</keyword>
<evidence type="ECO:0000313" key="1">
    <source>
        <dbReference type="EMBL" id="KAJ7541743.1"/>
    </source>
</evidence>
<evidence type="ECO:0000313" key="2">
    <source>
        <dbReference type="Proteomes" id="UP001162992"/>
    </source>
</evidence>
<dbReference type="Proteomes" id="UP001162992">
    <property type="component" value="Chromosome 10"/>
</dbReference>
<gene>
    <name evidence="1" type="ORF">O6H91_10G074300</name>
</gene>
<organism evidence="1 2">
    <name type="scientific">Diphasiastrum complanatum</name>
    <name type="common">Issler's clubmoss</name>
    <name type="synonym">Lycopodium complanatum</name>
    <dbReference type="NCBI Taxonomy" id="34168"/>
    <lineage>
        <taxon>Eukaryota</taxon>
        <taxon>Viridiplantae</taxon>
        <taxon>Streptophyta</taxon>
        <taxon>Embryophyta</taxon>
        <taxon>Tracheophyta</taxon>
        <taxon>Lycopodiopsida</taxon>
        <taxon>Lycopodiales</taxon>
        <taxon>Lycopodiaceae</taxon>
        <taxon>Lycopodioideae</taxon>
        <taxon>Diphasiastrum</taxon>
    </lineage>
</organism>
<dbReference type="EMBL" id="CM055101">
    <property type="protein sequence ID" value="KAJ7541743.1"/>
    <property type="molecule type" value="Genomic_DNA"/>
</dbReference>
<proteinExistence type="predicted"/>
<comment type="caution">
    <text evidence="1">The sequence shown here is derived from an EMBL/GenBank/DDBJ whole genome shotgun (WGS) entry which is preliminary data.</text>
</comment>
<sequence>MSLMRGDLMTKTMKAVKSKIIDKPAWFDAVLSVPPQMVRPRGIRAKKIKLPEDPYVESYYARHPDADCIPFELNSFDPPPARKFAWRQMEIMKKMKTKNRKLARDIVEAEWNLEEKLQQEHLRAERRKAIREGRSPPPLKKSVFEEVQEEEMKHTLDGLKRIRGIYREQGMSCVIPFEDAIQRKQAYDFR</sequence>
<reference evidence="2" key="1">
    <citation type="journal article" date="2024" name="Proc. Natl. Acad. Sci. U.S.A.">
        <title>Extraordinary preservation of gene collinearity over three hundred million years revealed in homosporous lycophytes.</title>
        <authorList>
            <person name="Li C."/>
            <person name="Wickell D."/>
            <person name="Kuo L.Y."/>
            <person name="Chen X."/>
            <person name="Nie B."/>
            <person name="Liao X."/>
            <person name="Peng D."/>
            <person name="Ji J."/>
            <person name="Jenkins J."/>
            <person name="Williams M."/>
            <person name="Shu S."/>
            <person name="Plott C."/>
            <person name="Barry K."/>
            <person name="Rajasekar S."/>
            <person name="Grimwood J."/>
            <person name="Han X."/>
            <person name="Sun S."/>
            <person name="Hou Z."/>
            <person name="He W."/>
            <person name="Dai G."/>
            <person name="Sun C."/>
            <person name="Schmutz J."/>
            <person name="Leebens-Mack J.H."/>
            <person name="Li F.W."/>
            <person name="Wang L."/>
        </authorList>
    </citation>
    <scope>NUCLEOTIDE SEQUENCE [LARGE SCALE GENOMIC DNA]</scope>
    <source>
        <strain evidence="2">cv. PW_Plant_1</strain>
    </source>
</reference>
<accession>A0ACC2CI96</accession>